<dbReference type="AlphaFoldDB" id="A0A0N4UTB2"/>
<evidence type="ECO:0000313" key="2">
    <source>
        <dbReference type="Proteomes" id="UP000274131"/>
    </source>
</evidence>
<gene>
    <name evidence="1" type="ORF">EVEC_LOCUS327</name>
</gene>
<protein>
    <submittedName>
        <fullName evidence="3">DUF5678 domain-containing protein</fullName>
    </submittedName>
</protein>
<dbReference type="EMBL" id="UXUI01000322">
    <property type="protein sequence ID" value="VDD85184.1"/>
    <property type="molecule type" value="Genomic_DNA"/>
</dbReference>
<dbReference type="Proteomes" id="UP000274131">
    <property type="component" value="Unassembled WGS sequence"/>
</dbReference>
<accession>A0A0N4UTB2</accession>
<dbReference type="OrthoDB" id="5866215at2759"/>
<reference evidence="3" key="1">
    <citation type="submission" date="2017-02" db="UniProtKB">
        <authorList>
            <consortium name="WormBaseParasite"/>
        </authorList>
    </citation>
    <scope>IDENTIFICATION</scope>
</reference>
<organism evidence="3">
    <name type="scientific">Enterobius vermicularis</name>
    <name type="common">Human pinworm</name>
    <dbReference type="NCBI Taxonomy" id="51028"/>
    <lineage>
        <taxon>Eukaryota</taxon>
        <taxon>Metazoa</taxon>
        <taxon>Ecdysozoa</taxon>
        <taxon>Nematoda</taxon>
        <taxon>Chromadorea</taxon>
        <taxon>Rhabditida</taxon>
        <taxon>Spirurina</taxon>
        <taxon>Oxyuridomorpha</taxon>
        <taxon>Oxyuroidea</taxon>
        <taxon>Oxyuridae</taxon>
        <taxon>Enterobius</taxon>
    </lineage>
</organism>
<evidence type="ECO:0000313" key="1">
    <source>
        <dbReference type="EMBL" id="VDD85184.1"/>
    </source>
</evidence>
<keyword evidence="2" id="KW-1185">Reference proteome</keyword>
<dbReference type="WBParaSite" id="EVEC_0000048001-mRNA-1">
    <property type="protein sequence ID" value="EVEC_0000048001-mRNA-1"/>
    <property type="gene ID" value="EVEC_0000048001"/>
</dbReference>
<reference evidence="1 2" key="2">
    <citation type="submission" date="2018-10" db="EMBL/GenBank/DDBJ databases">
        <authorList>
            <consortium name="Pathogen Informatics"/>
        </authorList>
    </citation>
    <scope>NUCLEOTIDE SEQUENCE [LARGE SCALE GENOMIC DNA]</scope>
</reference>
<name>A0A0N4UTB2_ENTVE</name>
<sequence>MESIGMYPHQPRTQATYLIEQSRERYGDYWSAVIVTSEGGFAMSLIEGETKNTR</sequence>
<proteinExistence type="predicted"/>
<evidence type="ECO:0000313" key="3">
    <source>
        <dbReference type="WBParaSite" id="EVEC_0000048001-mRNA-1"/>
    </source>
</evidence>